<dbReference type="Gene3D" id="1.10.110.10">
    <property type="entry name" value="Plant lipid-transfer and hydrophobic proteins"/>
    <property type="match status" value="1"/>
</dbReference>
<feature type="signal peptide" evidence="9">
    <location>
        <begin position="1"/>
        <end position="29"/>
    </location>
</feature>
<dbReference type="CDD" id="cd00010">
    <property type="entry name" value="AAI_LTSS"/>
    <property type="match status" value="1"/>
</dbReference>
<gene>
    <name evidence="11" type="primary">At5g64080_0</name>
    <name evidence="11" type="ORF">g.63904</name>
</gene>
<sequence length="180" mass="17462">MEGKSGRDGRVGLLLVLACVAAVVGRGGGAAPAAAPDCSTAIGNLVDCLSFVQYGSKVSKPEGSCCAGLKKVVKKEASCLCEAFKSSADFGVVLNVTKALSLPAACGVSTPSISKCKIAGLGPAPAPAPQFFPPAATPSAGGSVQGSPAPAPTKAAAPAVSMPSIALVLSAVAVAAYLCF</sequence>
<keyword evidence="6" id="KW-0325">Glycoprotein</keyword>
<reference evidence="11" key="1">
    <citation type="submission" date="2015-07" db="EMBL/GenBank/DDBJ databases">
        <title>Transcriptome Assembly of Anthurium amnicola.</title>
        <authorList>
            <person name="Suzuki J."/>
        </authorList>
    </citation>
    <scope>NUCLEOTIDE SEQUENCE</scope>
</reference>
<name>A0A1D1Z484_9ARAE</name>
<accession>A0A1D1Z484</accession>
<keyword evidence="7" id="KW-0449">Lipoprotein</keyword>
<keyword evidence="8" id="KW-0812">Transmembrane</keyword>
<evidence type="ECO:0000256" key="5">
    <source>
        <dbReference type="ARBA" id="ARBA00023157"/>
    </source>
</evidence>
<dbReference type="FunFam" id="1.10.110.10:FF:000001">
    <property type="entry name" value="Bifunctional inhibitor/lipid-transfer protein/seed storage 2S albumin superfamily protein"/>
    <property type="match status" value="1"/>
</dbReference>
<keyword evidence="8" id="KW-1133">Transmembrane helix</keyword>
<feature type="transmembrane region" description="Helical" evidence="8">
    <location>
        <begin position="160"/>
        <end position="179"/>
    </location>
</feature>
<evidence type="ECO:0000256" key="8">
    <source>
        <dbReference type="SAM" id="Phobius"/>
    </source>
</evidence>
<dbReference type="Pfam" id="PF14368">
    <property type="entry name" value="LTP_2"/>
    <property type="match status" value="1"/>
</dbReference>
<comment type="subcellular location">
    <subcellularLocation>
        <location evidence="1">Cell membrane</location>
        <topology evidence="1">Lipid-anchor</topology>
        <topology evidence="1">GPI-anchor</topology>
    </subcellularLocation>
</comment>
<keyword evidence="4 9" id="KW-0732">Signal</keyword>
<dbReference type="EMBL" id="GDJX01006260">
    <property type="protein sequence ID" value="JAT61676.1"/>
    <property type="molecule type" value="Transcribed_RNA"/>
</dbReference>
<dbReference type="SUPFAM" id="SSF47699">
    <property type="entry name" value="Bifunctional inhibitor/lipid-transfer protein/seed storage 2S albumin"/>
    <property type="match status" value="1"/>
</dbReference>
<dbReference type="InterPro" id="IPR043325">
    <property type="entry name" value="LTSS"/>
</dbReference>
<evidence type="ECO:0000256" key="3">
    <source>
        <dbReference type="ARBA" id="ARBA00022622"/>
    </source>
</evidence>
<evidence type="ECO:0000256" key="6">
    <source>
        <dbReference type="ARBA" id="ARBA00023180"/>
    </source>
</evidence>
<comment type="similarity">
    <text evidence="2">Belongs to the plant LTP family.</text>
</comment>
<evidence type="ECO:0000256" key="1">
    <source>
        <dbReference type="ARBA" id="ARBA00004609"/>
    </source>
</evidence>
<dbReference type="GO" id="GO:0005886">
    <property type="term" value="C:plasma membrane"/>
    <property type="evidence" value="ECO:0007669"/>
    <property type="project" value="UniProtKB-SubCell"/>
</dbReference>
<dbReference type="InterPro" id="IPR016140">
    <property type="entry name" value="Bifunc_inhib/LTP/seed_store"/>
</dbReference>
<dbReference type="PANTHER" id="PTHR33044">
    <property type="entry name" value="BIFUNCTIONAL INHIBITOR/LIPID-TRANSFER PROTEIN/SEED STORAGE 2S ALBUMIN SUPERFAMILY PROTEIN-RELATED"/>
    <property type="match status" value="1"/>
</dbReference>
<keyword evidence="3" id="KW-0336">GPI-anchor</keyword>
<protein>
    <submittedName>
        <fullName evidence="11">Non-specific lipid-transfer protein-like protein At5g64080</fullName>
    </submittedName>
</protein>
<dbReference type="GO" id="GO:0098552">
    <property type="term" value="C:side of membrane"/>
    <property type="evidence" value="ECO:0007669"/>
    <property type="project" value="UniProtKB-KW"/>
</dbReference>
<dbReference type="PRINTS" id="PR00382">
    <property type="entry name" value="LIPIDTRNSFER"/>
</dbReference>
<dbReference type="InterPro" id="IPR000528">
    <property type="entry name" value="Plant_nsLTP"/>
</dbReference>
<evidence type="ECO:0000259" key="10">
    <source>
        <dbReference type="SMART" id="SM00499"/>
    </source>
</evidence>
<dbReference type="SMART" id="SM00499">
    <property type="entry name" value="AAI"/>
    <property type="match status" value="1"/>
</dbReference>
<evidence type="ECO:0000313" key="11">
    <source>
        <dbReference type="EMBL" id="JAT61676.1"/>
    </source>
</evidence>
<keyword evidence="8" id="KW-0472">Membrane</keyword>
<evidence type="ECO:0000256" key="2">
    <source>
        <dbReference type="ARBA" id="ARBA00009748"/>
    </source>
</evidence>
<evidence type="ECO:0000256" key="9">
    <source>
        <dbReference type="SAM" id="SignalP"/>
    </source>
</evidence>
<dbReference type="AlphaFoldDB" id="A0A1D1Z484"/>
<keyword evidence="5" id="KW-1015">Disulfide bond</keyword>
<proteinExistence type="inferred from homology"/>
<evidence type="ECO:0000256" key="4">
    <source>
        <dbReference type="ARBA" id="ARBA00022729"/>
    </source>
</evidence>
<evidence type="ECO:0000256" key="7">
    <source>
        <dbReference type="ARBA" id="ARBA00023288"/>
    </source>
</evidence>
<feature type="chain" id="PRO_5008900716" evidence="9">
    <location>
        <begin position="30"/>
        <end position="180"/>
    </location>
</feature>
<organism evidence="11">
    <name type="scientific">Anthurium amnicola</name>
    <dbReference type="NCBI Taxonomy" id="1678845"/>
    <lineage>
        <taxon>Eukaryota</taxon>
        <taxon>Viridiplantae</taxon>
        <taxon>Streptophyta</taxon>
        <taxon>Embryophyta</taxon>
        <taxon>Tracheophyta</taxon>
        <taxon>Spermatophyta</taxon>
        <taxon>Magnoliopsida</taxon>
        <taxon>Liliopsida</taxon>
        <taxon>Araceae</taxon>
        <taxon>Pothoideae</taxon>
        <taxon>Potheae</taxon>
        <taxon>Anthurium</taxon>
    </lineage>
</organism>
<feature type="domain" description="Bifunctional inhibitor/plant lipid transfer protein/seed storage helical" evidence="10">
    <location>
        <begin position="38"/>
        <end position="116"/>
    </location>
</feature>
<dbReference type="InterPro" id="IPR036312">
    <property type="entry name" value="Bifun_inhib/LTP/seed_sf"/>
</dbReference>
<dbReference type="GO" id="GO:0006869">
    <property type="term" value="P:lipid transport"/>
    <property type="evidence" value="ECO:0007669"/>
    <property type="project" value="InterPro"/>
</dbReference>
<dbReference type="GO" id="GO:0008289">
    <property type="term" value="F:lipid binding"/>
    <property type="evidence" value="ECO:0007669"/>
    <property type="project" value="InterPro"/>
</dbReference>